<proteinExistence type="predicted"/>
<reference evidence="1" key="1">
    <citation type="journal article" date="2015" name="Nature">
        <title>Complex archaea that bridge the gap between prokaryotes and eukaryotes.</title>
        <authorList>
            <person name="Spang A."/>
            <person name="Saw J.H."/>
            <person name="Jorgensen S.L."/>
            <person name="Zaremba-Niedzwiedzka K."/>
            <person name="Martijn J."/>
            <person name="Lind A.E."/>
            <person name="van Eijk R."/>
            <person name="Schleper C."/>
            <person name="Guy L."/>
            <person name="Ettema T.J."/>
        </authorList>
    </citation>
    <scope>NUCLEOTIDE SEQUENCE</scope>
</reference>
<protein>
    <recommendedName>
        <fullName evidence="2">Big-1 domain-containing protein</fullName>
    </recommendedName>
</protein>
<accession>A0A0F9BVF3</accession>
<comment type="caution">
    <text evidence="1">The sequence shown here is derived from an EMBL/GenBank/DDBJ whole genome shotgun (WGS) entry which is preliminary data.</text>
</comment>
<dbReference type="EMBL" id="LAZR01036054">
    <property type="protein sequence ID" value="KKL25864.1"/>
    <property type="molecule type" value="Genomic_DNA"/>
</dbReference>
<gene>
    <name evidence="1" type="ORF">LCGC14_2401040</name>
</gene>
<sequence length="112" mass="12045">MSVELTTHAVERSTYILDAQFSNASGTTFVPTTVSWTLSDRAGTDQNGRTDVSATAATTVTIVLSGSDLTLIAGDDGMRIIYFEVVYNSATYGNNLKLKEEANFIIDSLVNI</sequence>
<dbReference type="AlphaFoldDB" id="A0A0F9BVF3"/>
<evidence type="ECO:0000313" key="1">
    <source>
        <dbReference type="EMBL" id="KKL25864.1"/>
    </source>
</evidence>
<name>A0A0F9BVF3_9ZZZZ</name>
<organism evidence="1">
    <name type="scientific">marine sediment metagenome</name>
    <dbReference type="NCBI Taxonomy" id="412755"/>
    <lineage>
        <taxon>unclassified sequences</taxon>
        <taxon>metagenomes</taxon>
        <taxon>ecological metagenomes</taxon>
    </lineage>
</organism>
<evidence type="ECO:0008006" key="2">
    <source>
        <dbReference type="Google" id="ProtNLM"/>
    </source>
</evidence>